<evidence type="ECO:0000313" key="3">
    <source>
        <dbReference type="EMBL" id="SDN03406.1"/>
    </source>
</evidence>
<dbReference type="InterPro" id="IPR051267">
    <property type="entry name" value="STEAP_metalloreductase"/>
</dbReference>
<organism evidence="3 4">
    <name type="scientific">Siphonobacter aquaeclarae</name>
    <dbReference type="NCBI Taxonomy" id="563176"/>
    <lineage>
        <taxon>Bacteria</taxon>
        <taxon>Pseudomonadati</taxon>
        <taxon>Bacteroidota</taxon>
        <taxon>Cytophagia</taxon>
        <taxon>Cytophagales</taxon>
        <taxon>Cytophagaceae</taxon>
        <taxon>Siphonobacter</taxon>
    </lineage>
</organism>
<dbReference type="SUPFAM" id="SSF51735">
    <property type="entry name" value="NAD(P)-binding Rossmann-fold domains"/>
    <property type="match status" value="1"/>
</dbReference>
<dbReference type="AlphaFoldDB" id="A0A1G9Y3Z3"/>
<dbReference type="GO" id="GO:0016491">
    <property type="term" value="F:oxidoreductase activity"/>
    <property type="evidence" value="ECO:0007669"/>
    <property type="project" value="UniProtKB-KW"/>
</dbReference>
<dbReference type="Proteomes" id="UP000198901">
    <property type="component" value="Unassembled WGS sequence"/>
</dbReference>
<keyword evidence="4" id="KW-1185">Reference proteome</keyword>
<proteinExistence type="predicted"/>
<dbReference type="OrthoDB" id="663900at2"/>
<dbReference type="PANTHER" id="PTHR14239:SF10">
    <property type="entry name" value="REDUCTASE"/>
    <property type="match status" value="1"/>
</dbReference>
<dbReference type="Pfam" id="PF03807">
    <property type="entry name" value="F420_oxidored"/>
    <property type="match status" value="1"/>
</dbReference>
<evidence type="ECO:0000313" key="4">
    <source>
        <dbReference type="Proteomes" id="UP000198901"/>
    </source>
</evidence>
<evidence type="ECO:0000259" key="2">
    <source>
        <dbReference type="Pfam" id="PF03807"/>
    </source>
</evidence>
<keyword evidence="1" id="KW-0560">Oxidoreductase</keyword>
<accession>A0A1G9Y3Z3</accession>
<name>A0A1G9Y3Z3_9BACT</name>
<sequence length="213" mass="21880">MATPSLAIIGTGHIGRALALNLTKGNRPVSIAARDITKAQKLAAEAGPLARAVPMAEAVKTAEIVIPAIGFSEIAGFLKTYADDLRGKIIVDPSNPIAPDGKGGFVKVIGAHESAGEYNASFLPAGAKLVKALGTLAAGTLLAASGQTPDPAVLFYASDDRSVEPAIEELLRDTGFDPVRIGGLDQSIRLEVFGELHEFGALGRTVTKAEAAA</sequence>
<dbReference type="Gene3D" id="3.40.50.720">
    <property type="entry name" value="NAD(P)-binding Rossmann-like Domain"/>
    <property type="match status" value="1"/>
</dbReference>
<feature type="domain" description="Pyrroline-5-carboxylate reductase catalytic N-terminal" evidence="2">
    <location>
        <begin position="6"/>
        <end position="96"/>
    </location>
</feature>
<protein>
    <recommendedName>
        <fullName evidence="2">Pyrroline-5-carboxylate reductase catalytic N-terminal domain-containing protein</fullName>
    </recommendedName>
</protein>
<dbReference type="RefSeq" id="WP_093208749.1">
    <property type="nucleotide sequence ID" value="NZ_FNGS01000012.1"/>
</dbReference>
<dbReference type="PANTHER" id="PTHR14239">
    <property type="entry name" value="DUDULIN-RELATED"/>
    <property type="match status" value="1"/>
</dbReference>
<dbReference type="InterPro" id="IPR028939">
    <property type="entry name" value="P5C_Rdtase_cat_N"/>
</dbReference>
<reference evidence="3 4" key="1">
    <citation type="submission" date="2016-10" db="EMBL/GenBank/DDBJ databases">
        <authorList>
            <person name="de Groot N.N."/>
        </authorList>
    </citation>
    <scope>NUCLEOTIDE SEQUENCE [LARGE SCALE GENOMIC DNA]</scope>
    <source>
        <strain evidence="3 4">DSM 21668</strain>
    </source>
</reference>
<dbReference type="STRING" id="563176.SAMN04488090_4796"/>
<evidence type="ECO:0000256" key="1">
    <source>
        <dbReference type="ARBA" id="ARBA00023002"/>
    </source>
</evidence>
<dbReference type="EMBL" id="FNGS01000012">
    <property type="protein sequence ID" value="SDN03406.1"/>
    <property type="molecule type" value="Genomic_DNA"/>
</dbReference>
<gene>
    <name evidence="3" type="ORF">SAMN04488090_4796</name>
</gene>
<dbReference type="InterPro" id="IPR036291">
    <property type="entry name" value="NAD(P)-bd_dom_sf"/>
</dbReference>